<sequence length="205" mass="23082">MSEAAIEAFSRESLGLVNKDEVKKEVRYIYKIISDRDVYREKPKRDKEEVKTPAPAPASTPSPAPASVPTPAPAPAPAPAPVPAPAISKQNTMSPSRKDVYINNDPFGFLKKKLEKKQKIQEAQEQFHKSIQGMKDKGYLNAINNAKNAKNAQGHQRNRDGSWFGKLKPLKYQENYWTDGRGKWEGDKHTGYEPVEYGQGWRDTD</sequence>
<reference evidence="4" key="2">
    <citation type="submission" date="2012-11" db="EMBL/GenBank/DDBJ databases">
        <authorList>
            <person name="Kuo A."/>
            <person name="Curtis B.A."/>
            <person name="Tanifuji G."/>
            <person name="Burki F."/>
            <person name="Gruber A."/>
            <person name="Irimia M."/>
            <person name="Maruyama S."/>
            <person name="Arias M.C."/>
            <person name="Ball S.G."/>
            <person name="Gile G.H."/>
            <person name="Hirakawa Y."/>
            <person name="Hopkins J.F."/>
            <person name="Rensing S.A."/>
            <person name="Schmutz J."/>
            <person name="Symeonidi A."/>
            <person name="Elias M."/>
            <person name="Eveleigh R.J."/>
            <person name="Herman E.K."/>
            <person name="Klute M.J."/>
            <person name="Nakayama T."/>
            <person name="Obornik M."/>
            <person name="Reyes-Prieto A."/>
            <person name="Armbrust E.V."/>
            <person name="Aves S.J."/>
            <person name="Beiko R.G."/>
            <person name="Coutinho P."/>
            <person name="Dacks J.B."/>
            <person name="Durnford D.G."/>
            <person name="Fast N.M."/>
            <person name="Green B.R."/>
            <person name="Grisdale C."/>
            <person name="Hempe F."/>
            <person name="Henrissat B."/>
            <person name="Hoppner M.P."/>
            <person name="Ishida K.-I."/>
            <person name="Kim E."/>
            <person name="Koreny L."/>
            <person name="Kroth P.G."/>
            <person name="Liu Y."/>
            <person name="Malik S.-B."/>
            <person name="Maier U.G."/>
            <person name="McRose D."/>
            <person name="Mock T."/>
            <person name="Neilson J.A."/>
            <person name="Onodera N.T."/>
            <person name="Poole A.M."/>
            <person name="Pritham E.J."/>
            <person name="Richards T.A."/>
            <person name="Rocap G."/>
            <person name="Roy S.W."/>
            <person name="Sarai C."/>
            <person name="Schaack S."/>
            <person name="Shirato S."/>
            <person name="Slamovits C.H."/>
            <person name="Spencer D.F."/>
            <person name="Suzuki S."/>
            <person name="Worden A.Z."/>
            <person name="Zauner S."/>
            <person name="Barry K."/>
            <person name="Bell C."/>
            <person name="Bharti A.K."/>
            <person name="Crow J.A."/>
            <person name="Grimwood J."/>
            <person name="Kramer R."/>
            <person name="Lindquist E."/>
            <person name="Lucas S."/>
            <person name="Salamov A."/>
            <person name="McFadden G.I."/>
            <person name="Lane C.E."/>
            <person name="Keeling P.J."/>
            <person name="Gray M.W."/>
            <person name="Grigoriev I.V."/>
            <person name="Archibald J.M."/>
        </authorList>
    </citation>
    <scope>NUCLEOTIDE SEQUENCE</scope>
    <source>
        <strain evidence="4">CCMP2712</strain>
    </source>
</reference>
<dbReference type="KEGG" id="gtt:GUITHDRAFT_154408"/>
<feature type="compositionally biased region" description="Basic and acidic residues" evidence="1">
    <location>
        <begin position="40"/>
        <end position="51"/>
    </location>
</feature>
<gene>
    <name evidence="2" type="ORF">GUITHDRAFT_154408</name>
</gene>
<dbReference type="RefSeq" id="XP_005826395.1">
    <property type="nucleotide sequence ID" value="XM_005826338.1"/>
</dbReference>
<dbReference type="GeneID" id="17296157"/>
<accession>L1IU99</accession>
<protein>
    <submittedName>
        <fullName evidence="2 3">Uncharacterized protein</fullName>
    </submittedName>
</protein>
<reference evidence="2 4" key="1">
    <citation type="journal article" date="2012" name="Nature">
        <title>Algal genomes reveal evolutionary mosaicism and the fate of nucleomorphs.</title>
        <authorList>
            <consortium name="DOE Joint Genome Institute"/>
            <person name="Curtis B.A."/>
            <person name="Tanifuji G."/>
            <person name="Burki F."/>
            <person name="Gruber A."/>
            <person name="Irimia M."/>
            <person name="Maruyama S."/>
            <person name="Arias M.C."/>
            <person name="Ball S.G."/>
            <person name="Gile G.H."/>
            <person name="Hirakawa Y."/>
            <person name="Hopkins J.F."/>
            <person name="Kuo A."/>
            <person name="Rensing S.A."/>
            <person name="Schmutz J."/>
            <person name="Symeonidi A."/>
            <person name="Elias M."/>
            <person name="Eveleigh R.J."/>
            <person name="Herman E.K."/>
            <person name="Klute M.J."/>
            <person name="Nakayama T."/>
            <person name="Obornik M."/>
            <person name="Reyes-Prieto A."/>
            <person name="Armbrust E.V."/>
            <person name="Aves S.J."/>
            <person name="Beiko R.G."/>
            <person name="Coutinho P."/>
            <person name="Dacks J.B."/>
            <person name="Durnford D.G."/>
            <person name="Fast N.M."/>
            <person name="Green B.R."/>
            <person name="Grisdale C.J."/>
            <person name="Hempel F."/>
            <person name="Henrissat B."/>
            <person name="Hoppner M.P."/>
            <person name="Ishida K."/>
            <person name="Kim E."/>
            <person name="Koreny L."/>
            <person name="Kroth P.G."/>
            <person name="Liu Y."/>
            <person name="Malik S.B."/>
            <person name="Maier U.G."/>
            <person name="McRose D."/>
            <person name="Mock T."/>
            <person name="Neilson J.A."/>
            <person name="Onodera N.T."/>
            <person name="Poole A.M."/>
            <person name="Pritham E.J."/>
            <person name="Richards T.A."/>
            <person name="Rocap G."/>
            <person name="Roy S.W."/>
            <person name="Sarai C."/>
            <person name="Schaack S."/>
            <person name="Shirato S."/>
            <person name="Slamovits C.H."/>
            <person name="Spencer D.F."/>
            <person name="Suzuki S."/>
            <person name="Worden A.Z."/>
            <person name="Zauner S."/>
            <person name="Barry K."/>
            <person name="Bell C."/>
            <person name="Bharti A.K."/>
            <person name="Crow J.A."/>
            <person name="Grimwood J."/>
            <person name="Kramer R."/>
            <person name="Lindquist E."/>
            <person name="Lucas S."/>
            <person name="Salamov A."/>
            <person name="McFadden G.I."/>
            <person name="Lane C.E."/>
            <person name="Keeling P.J."/>
            <person name="Gray M.W."/>
            <person name="Grigoriev I.V."/>
            <person name="Archibald J.M."/>
        </authorList>
    </citation>
    <scope>NUCLEOTIDE SEQUENCE</scope>
    <source>
        <strain evidence="2 4">CCMP2712</strain>
    </source>
</reference>
<evidence type="ECO:0000256" key="1">
    <source>
        <dbReference type="SAM" id="MobiDB-lite"/>
    </source>
</evidence>
<dbReference type="AlphaFoldDB" id="L1IU99"/>
<feature type="compositionally biased region" description="Pro residues" evidence="1">
    <location>
        <begin position="54"/>
        <end position="84"/>
    </location>
</feature>
<dbReference type="PaxDb" id="55529-EKX39415"/>
<evidence type="ECO:0000313" key="4">
    <source>
        <dbReference type="Proteomes" id="UP000011087"/>
    </source>
</evidence>
<name>L1IU99_GUITC</name>
<dbReference type="EnsemblProtists" id="EKX39415">
    <property type="protein sequence ID" value="EKX39415"/>
    <property type="gene ID" value="GUITHDRAFT_154408"/>
</dbReference>
<feature type="region of interest" description="Disordered" evidence="1">
    <location>
        <begin position="183"/>
        <end position="205"/>
    </location>
</feature>
<proteinExistence type="predicted"/>
<keyword evidence="4" id="KW-1185">Reference proteome</keyword>
<dbReference type="HOGENOM" id="CLU_1339738_0_0_1"/>
<reference evidence="3" key="3">
    <citation type="submission" date="2015-06" db="UniProtKB">
        <authorList>
            <consortium name="EnsemblProtists"/>
        </authorList>
    </citation>
    <scope>IDENTIFICATION</scope>
</reference>
<evidence type="ECO:0000313" key="2">
    <source>
        <dbReference type="EMBL" id="EKX39415.1"/>
    </source>
</evidence>
<organism evidence="2">
    <name type="scientific">Guillardia theta (strain CCMP2712)</name>
    <name type="common">Cryptophyte</name>
    <dbReference type="NCBI Taxonomy" id="905079"/>
    <lineage>
        <taxon>Eukaryota</taxon>
        <taxon>Cryptophyceae</taxon>
        <taxon>Pyrenomonadales</taxon>
        <taxon>Geminigeraceae</taxon>
        <taxon>Guillardia</taxon>
    </lineage>
</organism>
<evidence type="ECO:0000313" key="3">
    <source>
        <dbReference type="EnsemblProtists" id="EKX39415"/>
    </source>
</evidence>
<dbReference type="EMBL" id="JH993039">
    <property type="protein sequence ID" value="EKX39415.1"/>
    <property type="molecule type" value="Genomic_DNA"/>
</dbReference>
<dbReference type="Proteomes" id="UP000011087">
    <property type="component" value="Unassembled WGS sequence"/>
</dbReference>
<feature type="region of interest" description="Disordered" evidence="1">
    <location>
        <begin position="40"/>
        <end position="101"/>
    </location>
</feature>